<proteinExistence type="predicted"/>
<evidence type="ECO:0000313" key="1">
    <source>
        <dbReference type="EMBL" id="QID88540.1"/>
    </source>
</evidence>
<evidence type="ECO:0000313" key="2">
    <source>
        <dbReference type="Proteomes" id="UP000501346"/>
    </source>
</evidence>
<accession>A0A6C1EIV9</accession>
<dbReference type="AlphaFoldDB" id="A0A6C1EIV9"/>
<keyword evidence="2" id="KW-1185">Reference proteome</keyword>
<sequence>MGLAETNFLRRNCILVELKLFYDTLYPPKELYWNHRITTELSKFSDIKYARPTFAIGKGTFKKTSPKLDLILATPDIHKLATVLFNLRAFIMNKREEKLTVTMCQHGSGVPSNEGEDKDLDQKYSSLLNVWGGNARVQDSPFTQLQPDTNLLFARRPVDYANTTENRRVDLSSRDFFRLHEEQHERNEDDRAADYSQSPAEIRKSEYGPNMIHLEPLLYHSYSSLPTNMKLWLNGVKDDKKTLMEIDENATDKLDMLLHGFKGFPQAHGNKR</sequence>
<dbReference type="Proteomes" id="UP000501346">
    <property type="component" value="Chromosome SeXVI"/>
</dbReference>
<reference evidence="1 2" key="1">
    <citation type="journal article" date="2019" name="BMC Genomics">
        <title>Chromosome level assembly and comparative genome analysis confirm lager-brewing yeasts originated from a single hybridization.</title>
        <authorList>
            <person name="Salazar A.N."/>
            <person name="Gorter de Vries A.R."/>
            <person name="van den Broek M."/>
            <person name="Brouwers N."/>
            <person name="de la Torre Cortes P."/>
            <person name="Kuijpers N.G.A."/>
            <person name="Daran J.G."/>
            <person name="Abeel T."/>
        </authorList>
    </citation>
    <scope>NUCLEOTIDE SEQUENCE [LARGE SCALE GENOMIC DNA]</scope>
    <source>
        <strain evidence="1 2">CBS 1483</strain>
    </source>
</reference>
<dbReference type="EMBL" id="CP049013">
    <property type="protein sequence ID" value="QID88540.1"/>
    <property type="molecule type" value="Genomic_DNA"/>
</dbReference>
<organism evidence="1 2">
    <name type="scientific">Saccharomyces pastorianus</name>
    <name type="common">Lager yeast</name>
    <name type="synonym">Saccharomyces cerevisiae x Saccharomyces eubayanus</name>
    <dbReference type="NCBI Taxonomy" id="27292"/>
    <lineage>
        <taxon>Eukaryota</taxon>
        <taxon>Fungi</taxon>
        <taxon>Dikarya</taxon>
        <taxon>Ascomycota</taxon>
        <taxon>Saccharomycotina</taxon>
        <taxon>Saccharomycetes</taxon>
        <taxon>Saccharomycetales</taxon>
        <taxon>Saccharomycetaceae</taxon>
        <taxon>Saccharomyces</taxon>
    </lineage>
</organism>
<gene>
    <name evidence="1" type="primary">MSS18_2</name>
    <name evidence="1" type="ORF">GRS66_011261</name>
</gene>
<protein>
    <submittedName>
        <fullName evidence="1">Mitochondrial splicing system relatd protein</fullName>
    </submittedName>
</protein>
<dbReference type="OrthoDB" id="4038219at2759"/>
<name>A0A6C1EIV9_SACPS</name>